<dbReference type="InterPro" id="IPR050297">
    <property type="entry name" value="LipidA_mod_glycosyltrf_83"/>
</dbReference>
<evidence type="ECO:0000313" key="10">
    <source>
        <dbReference type="EMBL" id="OHA00758.1"/>
    </source>
</evidence>
<protein>
    <recommendedName>
        <fullName evidence="9">Glycosyltransferase RgtA/B/C/D-like domain-containing protein</fullName>
    </recommendedName>
</protein>
<evidence type="ECO:0000256" key="1">
    <source>
        <dbReference type="ARBA" id="ARBA00004651"/>
    </source>
</evidence>
<dbReference type="Pfam" id="PF13231">
    <property type="entry name" value="PMT_2"/>
    <property type="match status" value="1"/>
</dbReference>
<keyword evidence="6 8" id="KW-1133">Transmembrane helix</keyword>
<feature type="transmembrane region" description="Helical" evidence="8">
    <location>
        <begin position="346"/>
        <end position="370"/>
    </location>
</feature>
<feature type="transmembrane region" description="Helical" evidence="8">
    <location>
        <begin position="314"/>
        <end position="334"/>
    </location>
</feature>
<dbReference type="Proteomes" id="UP000178710">
    <property type="component" value="Unassembled WGS sequence"/>
</dbReference>
<name>A0A1G2KMV6_9BACT</name>
<dbReference type="GO" id="GO:0009103">
    <property type="term" value="P:lipopolysaccharide biosynthetic process"/>
    <property type="evidence" value="ECO:0007669"/>
    <property type="project" value="UniProtKB-ARBA"/>
</dbReference>
<gene>
    <name evidence="10" type="ORF">A3C12_01270</name>
</gene>
<dbReference type="AlphaFoldDB" id="A0A1G2KMV6"/>
<accession>A0A1G2KMV6</accession>
<keyword evidence="5 8" id="KW-0812">Transmembrane</keyword>
<feature type="transmembrane region" description="Helical" evidence="8">
    <location>
        <begin position="155"/>
        <end position="185"/>
    </location>
</feature>
<feature type="transmembrane region" description="Helical" evidence="8">
    <location>
        <begin position="121"/>
        <end position="143"/>
    </location>
</feature>
<evidence type="ECO:0000256" key="4">
    <source>
        <dbReference type="ARBA" id="ARBA00022679"/>
    </source>
</evidence>
<keyword evidence="7 8" id="KW-0472">Membrane</keyword>
<evidence type="ECO:0000256" key="5">
    <source>
        <dbReference type="ARBA" id="ARBA00022692"/>
    </source>
</evidence>
<comment type="subcellular location">
    <subcellularLocation>
        <location evidence="1">Cell membrane</location>
        <topology evidence="1">Multi-pass membrane protein</topology>
    </subcellularLocation>
</comment>
<organism evidence="10 11">
    <name type="scientific">Candidatus Sungbacteria bacterium RIFCSPHIGHO2_02_FULL_49_20</name>
    <dbReference type="NCBI Taxonomy" id="1802272"/>
    <lineage>
        <taxon>Bacteria</taxon>
        <taxon>Candidatus Sungiibacteriota</taxon>
    </lineage>
</organism>
<reference evidence="10 11" key="1">
    <citation type="journal article" date="2016" name="Nat. Commun.">
        <title>Thousands of microbial genomes shed light on interconnected biogeochemical processes in an aquifer system.</title>
        <authorList>
            <person name="Anantharaman K."/>
            <person name="Brown C.T."/>
            <person name="Hug L.A."/>
            <person name="Sharon I."/>
            <person name="Castelle C.J."/>
            <person name="Probst A.J."/>
            <person name="Thomas B.C."/>
            <person name="Singh A."/>
            <person name="Wilkins M.J."/>
            <person name="Karaoz U."/>
            <person name="Brodie E.L."/>
            <person name="Williams K.H."/>
            <person name="Hubbard S.S."/>
            <person name="Banfield J.F."/>
        </authorList>
    </citation>
    <scope>NUCLEOTIDE SEQUENCE [LARGE SCALE GENOMIC DNA]</scope>
</reference>
<dbReference type="InterPro" id="IPR038731">
    <property type="entry name" value="RgtA/B/C-like"/>
</dbReference>
<keyword evidence="4" id="KW-0808">Transferase</keyword>
<feature type="transmembrane region" description="Helical" evidence="8">
    <location>
        <begin position="197"/>
        <end position="213"/>
    </location>
</feature>
<evidence type="ECO:0000259" key="9">
    <source>
        <dbReference type="Pfam" id="PF13231"/>
    </source>
</evidence>
<dbReference type="EMBL" id="MHQK01000048">
    <property type="protein sequence ID" value="OHA00758.1"/>
    <property type="molecule type" value="Genomic_DNA"/>
</dbReference>
<dbReference type="GO" id="GO:0016763">
    <property type="term" value="F:pentosyltransferase activity"/>
    <property type="evidence" value="ECO:0007669"/>
    <property type="project" value="TreeGrafter"/>
</dbReference>
<evidence type="ECO:0000256" key="8">
    <source>
        <dbReference type="SAM" id="Phobius"/>
    </source>
</evidence>
<feature type="transmembrane region" description="Helical" evidence="8">
    <location>
        <begin position="382"/>
        <end position="400"/>
    </location>
</feature>
<comment type="caution">
    <text evidence="10">The sequence shown here is derived from an EMBL/GenBank/DDBJ whole genome shotgun (WGS) entry which is preliminary data.</text>
</comment>
<feature type="domain" description="Glycosyltransferase RgtA/B/C/D-like" evidence="9">
    <location>
        <begin position="65"/>
        <end position="211"/>
    </location>
</feature>
<sequence>MVQLAVFALVYAVTSAKQLPFPSLTGDSNHYRILAENLLQKKAFDTFPNMYSPESFRTPGYPAFLAVLHLFFRKWVIVALFQALLMTLVPVLSYILATRLFGSTVGLITGLLVAFDPIRLFYSTITLSDTFFSLLFIWSLLLLVPRGEASTLKRLGFAGVLLGIAILVRPIGQFLPIIFLSYLFLAKVSWHQFAKEAVVFLFGVLIIVTPWAMRNKVTFDSWQLSSVGSFNAAYFTMLYLKETTGANPDSLQHQIVQRVGSDDLGLLRSVAGGELSLAFARSVVVEHPLGYLWFHAVKTIPFFLSDGIRDSARLLGIYNPALPNFSGMLLHGQFKDFLSALWGDGVSLMMLLLGGGSMALAILLGIVGFVRGLLGKVTKMPTVFFTVLILYFAVLTGPVANARYRIPVMPLLAILAGVGAQVVWRGLKRRGLYP</sequence>
<proteinExistence type="predicted"/>
<evidence type="ECO:0000256" key="2">
    <source>
        <dbReference type="ARBA" id="ARBA00022475"/>
    </source>
</evidence>
<dbReference type="GO" id="GO:0005886">
    <property type="term" value="C:plasma membrane"/>
    <property type="evidence" value="ECO:0007669"/>
    <property type="project" value="UniProtKB-SubCell"/>
</dbReference>
<dbReference type="PANTHER" id="PTHR33908:SF11">
    <property type="entry name" value="MEMBRANE PROTEIN"/>
    <property type="match status" value="1"/>
</dbReference>
<keyword evidence="3" id="KW-0328">Glycosyltransferase</keyword>
<feature type="transmembrane region" description="Helical" evidence="8">
    <location>
        <begin position="406"/>
        <end position="424"/>
    </location>
</feature>
<evidence type="ECO:0000256" key="7">
    <source>
        <dbReference type="ARBA" id="ARBA00023136"/>
    </source>
</evidence>
<evidence type="ECO:0000256" key="3">
    <source>
        <dbReference type="ARBA" id="ARBA00022676"/>
    </source>
</evidence>
<evidence type="ECO:0000313" key="11">
    <source>
        <dbReference type="Proteomes" id="UP000178710"/>
    </source>
</evidence>
<dbReference type="PANTHER" id="PTHR33908">
    <property type="entry name" value="MANNOSYLTRANSFERASE YKCB-RELATED"/>
    <property type="match status" value="1"/>
</dbReference>
<keyword evidence="2" id="KW-1003">Cell membrane</keyword>
<evidence type="ECO:0000256" key="6">
    <source>
        <dbReference type="ARBA" id="ARBA00022989"/>
    </source>
</evidence>